<dbReference type="EMBL" id="FN596247">
    <property type="protein sequence ID" value="CBI33784.3"/>
    <property type="molecule type" value="Genomic_DNA"/>
</dbReference>
<dbReference type="AlphaFoldDB" id="D7TTL9"/>
<proteinExistence type="predicted"/>
<protein>
    <submittedName>
        <fullName evidence="1">Uncharacterized protein</fullName>
    </submittedName>
</protein>
<dbReference type="HOGENOM" id="CLU_3378054_0_0_1"/>
<gene>
    <name evidence="1" type="ordered locus">VIT_02s0012g02840</name>
</gene>
<organism evidence="1 2">
    <name type="scientific">Vitis vinifera</name>
    <name type="common">Grape</name>
    <dbReference type="NCBI Taxonomy" id="29760"/>
    <lineage>
        <taxon>Eukaryota</taxon>
        <taxon>Viridiplantae</taxon>
        <taxon>Streptophyta</taxon>
        <taxon>Embryophyta</taxon>
        <taxon>Tracheophyta</taxon>
        <taxon>Spermatophyta</taxon>
        <taxon>Magnoliopsida</taxon>
        <taxon>eudicotyledons</taxon>
        <taxon>Gunneridae</taxon>
        <taxon>Pentapetalae</taxon>
        <taxon>rosids</taxon>
        <taxon>Vitales</taxon>
        <taxon>Vitaceae</taxon>
        <taxon>Viteae</taxon>
        <taxon>Vitis</taxon>
    </lineage>
</organism>
<accession>D7TTL9</accession>
<evidence type="ECO:0000313" key="2">
    <source>
        <dbReference type="Proteomes" id="UP000009183"/>
    </source>
</evidence>
<dbReference type="PaxDb" id="29760-VIT_02s0012g02840.t01"/>
<sequence>MTLNVVGQRAVLKPTQYTGVHEIVERHIPDFEGN</sequence>
<dbReference type="Proteomes" id="UP000009183">
    <property type="component" value="Chromosome 2"/>
</dbReference>
<name>D7TTL9_VITVI</name>
<reference evidence="2" key="1">
    <citation type="journal article" date="2007" name="Nature">
        <title>The grapevine genome sequence suggests ancestral hexaploidization in major angiosperm phyla.</title>
        <authorList>
            <consortium name="The French-Italian Public Consortium for Grapevine Genome Characterization."/>
            <person name="Jaillon O."/>
            <person name="Aury J.-M."/>
            <person name="Noel B."/>
            <person name="Policriti A."/>
            <person name="Clepet C."/>
            <person name="Casagrande A."/>
            <person name="Choisne N."/>
            <person name="Aubourg S."/>
            <person name="Vitulo N."/>
            <person name="Jubin C."/>
            <person name="Vezzi A."/>
            <person name="Legeai F."/>
            <person name="Hugueney P."/>
            <person name="Dasilva C."/>
            <person name="Horner D."/>
            <person name="Mica E."/>
            <person name="Jublot D."/>
            <person name="Poulain J."/>
            <person name="Bruyere C."/>
            <person name="Billault A."/>
            <person name="Segurens B."/>
            <person name="Gouyvenoux M."/>
            <person name="Ugarte E."/>
            <person name="Cattonaro F."/>
            <person name="Anthouard V."/>
            <person name="Vico V."/>
            <person name="Del Fabbro C."/>
            <person name="Alaux M."/>
            <person name="Di Gaspero G."/>
            <person name="Dumas V."/>
            <person name="Felice N."/>
            <person name="Paillard S."/>
            <person name="Juman I."/>
            <person name="Moroldo M."/>
            <person name="Scalabrin S."/>
            <person name="Canaguier A."/>
            <person name="Le Clainche I."/>
            <person name="Malacrida G."/>
            <person name="Durand E."/>
            <person name="Pesole G."/>
            <person name="Laucou V."/>
            <person name="Chatelet P."/>
            <person name="Merdinoglu D."/>
            <person name="Delledonne M."/>
            <person name="Pezzotti M."/>
            <person name="Lecharny A."/>
            <person name="Scarpelli C."/>
            <person name="Artiguenave F."/>
            <person name="Pe M.E."/>
            <person name="Valle G."/>
            <person name="Morgante M."/>
            <person name="Caboche M."/>
            <person name="Adam-Blondon A.-F."/>
            <person name="Weissenbach J."/>
            <person name="Quetier F."/>
            <person name="Wincker P."/>
        </authorList>
    </citation>
    <scope>NUCLEOTIDE SEQUENCE [LARGE SCALE GENOMIC DNA]</scope>
    <source>
        <strain evidence="2">cv. Pinot noir / PN40024</strain>
    </source>
</reference>
<keyword evidence="2" id="KW-1185">Reference proteome</keyword>
<dbReference type="InParanoid" id="D7TTL9"/>
<evidence type="ECO:0000313" key="1">
    <source>
        <dbReference type="EMBL" id="CBI33784.3"/>
    </source>
</evidence>